<dbReference type="RefSeq" id="WP_070175770.1">
    <property type="nucleotide sequence ID" value="NZ_BMJR01000001.1"/>
</dbReference>
<evidence type="ECO:0000313" key="3">
    <source>
        <dbReference type="Proteomes" id="UP000176037"/>
    </source>
</evidence>
<keyword evidence="3" id="KW-1185">Reference proteome</keyword>
<evidence type="ECO:0000256" key="1">
    <source>
        <dbReference type="SAM" id="SignalP"/>
    </source>
</evidence>
<feature type="chain" id="PRO_5009214163" evidence="1">
    <location>
        <begin position="21"/>
        <end position="125"/>
    </location>
</feature>
<accession>A0A1E8FFY1</accession>
<protein>
    <submittedName>
        <fullName evidence="2">Uncharacterized protein</fullName>
    </submittedName>
</protein>
<gene>
    <name evidence="2" type="ORF">BFC17_14860</name>
</gene>
<proteinExistence type="predicted"/>
<dbReference type="AlphaFoldDB" id="A0A1E8FFY1"/>
<sequence>MRNLTKWALGSLLVCSGVLAASQTDNVSQTVTQSVSDWVSTADTATTLSERDRPLVKLEQDVAMTQFDSANPMHVLRLKRIMHYLSEARTYDQQNWQYNRDDAVERATNILRHHQVKTGQGQHVI</sequence>
<comment type="caution">
    <text evidence="2">The sequence shown here is derived from an EMBL/GenBank/DDBJ whole genome shotgun (WGS) entry which is preliminary data.</text>
</comment>
<name>A0A1E8FFY1_9ALTE</name>
<dbReference type="OrthoDB" id="6336230at2"/>
<evidence type="ECO:0000313" key="2">
    <source>
        <dbReference type="EMBL" id="OFI34852.1"/>
    </source>
</evidence>
<keyword evidence="1" id="KW-0732">Signal</keyword>
<dbReference type="EMBL" id="MJIC01000010">
    <property type="protein sequence ID" value="OFI34852.1"/>
    <property type="molecule type" value="Genomic_DNA"/>
</dbReference>
<reference evidence="2 3" key="1">
    <citation type="submission" date="2016-09" db="EMBL/GenBank/DDBJ databases">
        <title>Alteromonas lipolytica, a new species isolated from sea water.</title>
        <authorList>
            <person name="Wu Y.-H."/>
            <person name="Cheng H."/>
            <person name="Xu X.-W."/>
        </authorList>
    </citation>
    <scope>NUCLEOTIDE SEQUENCE [LARGE SCALE GENOMIC DNA]</scope>
    <source>
        <strain evidence="2 3">JW12</strain>
    </source>
</reference>
<dbReference type="STRING" id="1856405.BFC17_14860"/>
<organism evidence="2 3">
    <name type="scientific">Alteromonas lipolytica</name>
    <dbReference type="NCBI Taxonomy" id="1856405"/>
    <lineage>
        <taxon>Bacteria</taxon>
        <taxon>Pseudomonadati</taxon>
        <taxon>Pseudomonadota</taxon>
        <taxon>Gammaproteobacteria</taxon>
        <taxon>Alteromonadales</taxon>
        <taxon>Alteromonadaceae</taxon>
        <taxon>Alteromonas/Salinimonas group</taxon>
        <taxon>Alteromonas</taxon>
    </lineage>
</organism>
<feature type="signal peptide" evidence="1">
    <location>
        <begin position="1"/>
        <end position="20"/>
    </location>
</feature>
<dbReference type="Proteomes" id="UP000176037">
    <property type="component" value="Unassembled WGS sequence"/>
</dbReference>